<feature type="domain" description="Negative modulator of initiation of replication SeqA N-terminal" evidence="7">
    <location>
        <begin position="2"/>
        <end position="37"/>
    </location>
</feature>
<keyword evidence="3 4" id="KW-0238">DNA-binding</keyword>
<dbReference type="InterPro" id="IPR010985">
    <property type="entry name" value="Ribbon_hlx_hlx"/>
</dbReference>
<dbReference type="Proteomes" id="UP000749334">
    <property type="component" value="Unassembled WGS sequence"/>
</dbReference>
<evidence type="ECO:0000259" key="6">
    <source>
        <dbReference type="Pfam" id="PF03925"/>
    </source>
</evidence>
<dbReference type="SUPFAM" id="SSF47598">
    <property type="entry name" value="Ribbon-helix-helix"/>
    <property type="match status" value="1"/>
</dbReference>
<evidence type="ECO:0000256" key="4">
    <source>
        <dbReference type="PIRNR" id="PIRNR019401"/>
    </source>
</evidence>
<gene>
    <name evidence="8" type="primary">seqA</name>
    <name evidence="8" type="ORF">K8W15_02410</name>
</gene>
<comment type="caution">
    <text evidence="8">The sequence shown here is derived from an EMBL/GenBank/DDBJ whole genome shotgun (WGS) entry which is preliminary data.</text>
</comment>
<dbReference type="AlphaFoldDB" id="A0A921H9L2"/>
<dbReference type="InterPro" id="IPR013321">
    <property type="entry name" value="Arc_rbn_hlx_hlx"/>
</dbReference>
<dbReference type="GO" id="GO:0005737">
    <property type="term" value="C:cytoplasm"/>
    <property type="evidence" value="ECO:0007669"/>
    <property type="project" value="UniProtKB-SubCell"/>
</dbReference>
<dbReference type="Gene3D" id="1.20.1380.10">
    <property type="entry name" value="Replication modulator SeqA, C-terminal DNA-binding domain"/>
    <property type="match status" value="1"/>
</dbReference>
<comment type="similarity">
    <text evidence="4">Belongs to the SeqA family.</text>
</comment>
<dbReference type="InterPro" id="IPR036835">
    <property type="entry name" value="SeqA_DNA-bd_C_sf"/>
</dbReference>
<feature type="domain" description="Replication modulator SeqA C-terminal DNA-binding" evidence="6">
    <location>
        <begin position="99"/>
        <end position="205"/>
    </location>
</feature>
<keyword evidence="2 4" id="KW-0236">DNA replication inhibitor</keyword>
<dbReference type="Pfam" id="PF17206">
    <property type="entry name" value="SeqA_N"/>
    <property type="match status" value="1"/>
</dbReference>
<evidence type="ECO:0000256" key="1">
    <source>
        <dbReference type="ARBA" id="ARBA00022490"/>
    </source>
</evidence>
<protein>
    <recommendedName>
        <fullName evidence="4">Negative modulator of initiation of replication</fullName>
    </recommendedName>
</protein>
<dbReference type="InterPro" id="IPR033761">
    <property type="entry name" value="SeqA_N"/>
</dbReference>
<evidence type="ECO:0000313" key="8">
    <source>
        <dbReference type="EMBL" id="HJF73044.1"/>
    </source>
</evidence>
<dbReference type="GO" id="GO:0032297">
    <property type="term" value="P:negative regulation of DNA-templated DNA replication initiation"/>
    <property type="evidence" value="ECO:0007669"/>
    <property type="project" value="InterPro"/>
</dbReference>
<comment type="subcellular location">
    <subcellularLocation>
        <location evidence="4">Cytoplasm</location>
    </subcellularLocation>
</comment>
<dbReference type="NCBIfam" id="NF008389">
    <property type="entry name" value="PRK11187.1"/>
    <property type="match status" value="1"/>
</dbReference>
<feature type="region of interest" description="Disordered" evidence="5">
    <location>
        <begin position="51"/>
        <end position="73"/>
    </location>
</feature>
<dbReference type="PIRSF" id="PIRSF019401">
    <property type="entry name" value="SeqA"/>
    <property type="match status" value="1"/>
</dbReference>
<dbReference type="RefSeq" id="WP_416103718.1">
    <property type="nucleotide sequence ID" value="NZ_JBLODJ010000003.1"/>
</dbReference>
<comment type="function">
    <text evidence="4">Negative regulator of replication initiation, which contributes to regulation of DNA replication and ensures that replication initiation occurs exactly once per chromosome per cell cycle. Binds to pairs of hemimethylated GATC sequences in the oriC region, thus preventing assembly of replication proteins and re-initiation at newly replicated origins. Repression is relieved when the region becomes fully methylated.</text>
</comment>
<name>A0A921H9L2_9PAST</name>
<evidence type="ECO:0000259" key="7">
    <source>
        <dbReference type="Pfam" id="PF17206"/>
    </source>
</evidence>
<dbReference type="GO" id="GO:0003677">
    <property type="term" value="F:DNA binding"/>
    <property type="evidence" value="ECO:0007669"/>
    <property type="project" value="UniProtKB-KW"/>
</dbReference>
<keyword evidence="1 4" id="KW-0963">Cytoplasm</keyword>
<dbReference type="SUPFAM" id="SSF82808">
    <property type="entry name" value="Replication modulator SeqA, C-terminal DNA-binding domain"/>
    <property type="match status" value="1"/>
</dbReference>
<dbReference type="InterPro" id="IPR026577">
    <property type="entry name" value="SeqA_DNA-bd_C"/>
</dbReference>
<dbReference type="Gene3D" id="1.10.1220.10">
    <property type="entry name" value="Met repressor-like"/>
    <property type="match status" value="1"/>
</dbReference>
<dbReference type="InterPro" id="IPR005621">
    <property type="entry name" value="SeqA"/>
</dbReference>
<evidence type="ECO:0000256" key="2">
    <source>
        <dbReference type="ARBA" id="ARBA00022880"/>
    </source>
</evidence>
<reference evidence="8" key="2">
    <citation type="submission" date="2021-09" db="EMBL/GenBank/DDBJ databases">
        <authorList>
            <person name="Gilroy R."/>
        </authorList>
    </citation>
    <scope>NUCLEOTIDE SEQUENCE</scope>
    <source>
        <strain evidence="8">ChiHjej11B10-15683</strain>
    </source>
</reference>
<evidence type="ECO:0000313" key="9">
    <source>
        <dbReference type="Proteomes" id="UP000749334"/>
    </source>
</evidence>
<dbReference type="Pfam" id="PF03925">
    <property type="entry name" value="SeqA"/>
    <property type="match status" value="1"/>
</dbReference>
<evidence type="ECO:0000256" key="5">
    <source>
        <dbReference type="SAM" id="MobiDB-lite"/>
    </source>
</evidence>
<proteinExistence type="inferred from homology"/>
<dbReference type="GO" id="GO:0006355">
    <property type="term" value="P:regulation of DNA-templated transcription"/>
    <property type="evidence" value="ECO:0007669"/>
    <property type="project" value="InterPro"/>
</dbReference>
<reference evidence="8" key="1">
    <citation type="journal article" date="2021" name="PeerJ">
        <title>Extensive microbial diversity within the chicken gut microbiome revealed by metagenomics and culture.</title>
        <authorList>
            <person name="Gilroy R."/>
            <person name="Ravi A."/>
            <person name="Getino M."/>
            <person name="Pursley I."/>
            <person name="Horton D.L."/>
            <person name="Alikhan N.F."/>
            <person name="Baker D."/>
            <person name="Gharbi K."/>
            <person name="Hall N."/>
            <person name="Watson M."/>
            <person name="Adriaenssens E.M."/>
            <person name="Foster-Nyarko E."/>
            <person name="Jarju S."/>
            <person name="Secka A."/>
            <person name="Antonio M."/>
            <person name="Oren A."/>
            <person name="Chaudhuri R.R."/>
            <person name="La Ragione R."/>
            <person name="Hildebrand F."/>
            <person name="Pallen M.J."/>
        </authorList>
    </citation>
    <scope>NUCLEOTIDE SEQUENCE</scope>
    <source>
        <strain evidence="8">ChiHjej11B10-15683</strain>
    </source>
</reference>
<dbReference type="EMBL" id="DYVQ01000019">
    <property type="protein sequence ID" value="HJF73044.1"/>
    <property type="molecule type" value="Genomic_DNA"/>
</dbReference>
<accession>A0A921H9L2</accession>
<evidence type="ECO:0000256" key="3">
    <source>
        <dbReference type="ARBA" id="ARBA00023125"/>
    </source>
</evidence>
<organism evidence="8 9">
    <name type="scientific">Gallibacterium anatis</name>
    <dbReference type="NCBI Taxonomy" id="750"/>
    <lineage>
        <taxon>Bacteria</taxon>
        <taxon>Pseudomonadati</taxon>
        <taxon>Pseudomonadota</taxon>
        <taxon>Gammaproteobacteria</taxon>
        <taxon>Pasteurellales</taxon>
        <taxon>Pasteurellaceae</taxon>
        <taxon>Gallibacterium</taxon>
    </lineage>
</organism>
<sequence>MMKTISIDDELYQYIASNTQAIGEDASTILRRLLNFPQVQQIKKEPITSNVAEASNQGNHSRAESGAVTEKEFSLTTSEQPLVLPKQPSKEVIEHTNRQIQKLISSAEFLHEDKQVNRFLMILSMLYRANPEGFSSATEVSQGRSRVYFSLEVAEIEASGSSVNPKQIPKSPFWVATNNNTARKLNMLESVMRAMYVPEHLVQLVAFQFTSPHIEEETI</sequence>
<feature type="compositionally biased region" description="Polar residues" evidence="5">
    <location>
        <begin position="51"/>
        <end position="60"/>
    </location>
</feature>